<keyword evidence="12" id="KW-1185">Reference proteome</keyword>
<evidence type="ECO:0000259" key="10">
    <source>
        <dbReference type="PROSITE" id="PS51643"/>
    </source>
</evidence>
<evidence type="ECO:0000256" key="5">
    <source>
        <dbReference type="ARBA" id="ARBA00022801"/>
    </source>
</evidence>
<evidence type="ECO:0000256" key="1">
    <source>
        <dbReference type="ARBA" id="ARBA00006847"/>
    </source>
</evidence>
<dbReference type="InterPro" id="IPR027417">
    <property type="entry name" value="P-loop_NTPase"/>
</dbReference>
<comment type="similarity">
    <text evidence="1">In the N-terminal section; belongs to the CRISPR-associated nuclease Cas3-HD family.</text>
</comment>
<dbReference type="STRING" id="869210.Marky_2068"/>
<evidence type="ECO:0000259" key="9">
    <source>
        <dbReference type="PROSITE" id="PS51192"/>
    </source>
</evidence>
<dbReference type="GO" id="GO:0046872">
    <property type="term" value="F:metal ion binding"/>
    <property type="evidence" value="ECO:0007669"/>
    <property type="project" value="UniProtKB-KW"/>
</dbReference>
<evidence type="ECO:0000256" key="7">
    <source>
        <dbReference type="ARBA" id="ARBA00022840"/>
    </source>
</evidence>
<reference evidence="11 12" key="1">
    <citation type="journal article" date="2012" name="Stand. Genomic Sci.">
        <title>Complete genome sequence of the aerobic, heterotroph Marinithermus hydrothermalis type strain (T1(T)) from a deep-sea hydrothermal vent chimney.</title>
        <authorList>
            <person name="Copeland A."/>
            <person name="Gu W."/>
            <person name="Yasawong M."/>
            <person name="Lapidus A."/>
            <person name="Lucas S."/>
            <person name="Deshpande S."/>
            <person name="Pagani I."/>
            <person name="Tapia R."/>
            <person name="Cheng J.F."/>
            <person name="Goodwin L.A."/>
            <person name="Pitluck S."/>
            <person name="Liolios K."/>
            <person name="Ivanova N."/>
            <person name="Mavromatis K."/>
            <person name="Mikhailova N."/>
            <person name="Pati A."/>
            <person name="Chen A."/>
            <person name="Palaniappan K."/>
            <person name="Land M."/>
            <person name="Pan C."/>
            <person name="Brambilla E.M."/>
            <person name="Rohde M."/>
            <person name="Tindall B.J."/>
            <person name="Sikorski J."/>
            <person name="Goker M."/>
            <person name="Detter J.C."/>
            <person name="Bristow J."/>
            <person name="Eisen J.A."/>
            <person name="Markowitz V."/>
            <person name="Hugenholtz P."/>
            <person name="Kyrpides N.C."/>
            <person name="Klenk H.P."/>
            <person name="Woyke T."/>
        </authorList>
    </citation>
    <scope>NUCLEOTIDE SEQUENCE [LARGE SCALE GENOMIC DNA]</scope>
    <source>
        <strain evidence="12">DSM 14884 / JCM 11576 / T1</strain>
    </source>
</reference>
<proteinExistence type="inferred from homology"/>
<dbReference type="GO" id="GO:0004386">
    <property type="term" value="F:helicase activity"/>
    <property type="evidence" value="ECO:0007669"/>
    <property type="project" value="UniProtKB-KW"/>
</dbReference>
<dbReference type="PROSITE" id="PS51192">
    <property type="entry name" value="HELICASE_ATP_BIND_1"/>
    <property type="match status" value="1"/>
</dbReference>
<gene>
    <name evidence="11" type="ordered locus">Marky_2068</name>
</gene>
<dbReference type="eggNOG" id="COG1203">
    <property type="taxonomic scope" value="Bacteria"/>
</dbReference>
<sequence>MLEARPGEPLLEHLVRVAELAERWAPPQLKAEARIAGRVHDLFKATPWFQRYLHAPPKEQAQLKAQYGERLHHAWAGAVFGAFVSAQRGHDALAVFLAVACHHGHLKTPTALLPNKRDLLTGRFTRLDALEAQIQAVLGWEEGAKLLEALDLKAAFLEFARTDKPRFLNDLRQRFAVTRGRYWAVTWLFSALIDADKHLAAGTPSPERVPLPERVPEPFLNEVKRGAPIDPLRERLYRAVQQRIREAPLDHLFPAALTLTAPTGAGKTLTLLNAALELRTRVQAERGHTPRIVYALPYINLIEQNHAVFEAAMRHAGIPAEHALLAHHHLSEARDEDDLTETEHRLLLTESWEAELIVTTFVQVIETLYGTHNRTLKKLHRLLNHTILILDEVQALPAEHWPLLRRLLTEFVKHGNTVILATATQPALLQDALELAPHLPDWPTRVHIRRAETPPTTPPNRSRLIVANTVARSLELYAQQKALGGEVHYLSTNLTPHDRAQRIALLKQKLPHTPLTLVATPIVEAGLDLDFREGWRELGPVDAVIQVAGRINRSGNRPPEPLYLLPETNMARVYGRVLAELARSFFNTFTEGSDHALTAHLPPYFAALEARLASAQATGFIEAMTHHRFCRSGYPRRCRDGCGPTNPEGCDVCCFSLIQEEMIRIPIFIEQNDEASEALAELEAALKEPDPTRKRARLRRVRPKLARYTINPIARIAAKNLPSPLFGREDYRLVRREELEAYYDEETGFVWELKDQFL</sequence>
<keyword evidence="8" id="KW-0051">Antiviral defense</keyword>
<dbReference type="eggNOG" id="COG1713">
    <property type="taxonomic scope" value="Bacteria"/>
</dbReference>
<keyword evidence="7" id="KW-0067">ATP-binding</keyword>
<keyword evidence="4" id="KW-0547">Nucleotide-binding</keyword>
<dbReference type="Gene3D" id="3.40.50.300">
    <property type="entry name" value="P-loop containing nucleotide triphosphate hydrolases"/>
    <property type="match status" value="1"/>
</dbReference>
<evidence type="ECO:0000256" key="4">
    <source>
        <dbReference type="ARBA" id="ARBA00022741"/>
    </source>
</evidence>
<keyword evidence="5" id="KW-0378">Hydrolase</keyword>
<dbReference type="Proteomes" id="UP000007030">
    <property type="component" value="Chromosome"/>
</dbReference>
<keyword evidence="6" id="KW-0347">Helicase</keyword>
<dbReference type="EMBL" id="CP002630">
    <property type="protein sequence ID" value="AEB12793.1"/>
    <property type="molecule type" value="Genomic_DNA"/>
</dbReference>
<name>F2NN54_MARHT</name>
<accession>F2NN54</accession>
<keyword evidence="3" id="KW-0479">Metal-binding</keyword>
<dbReference type="GO" id="GO:0005524">
    <property type="term" value="F:ATP binding"/>
    <property type="evidence" value="ECO:0007669"/>
    <property type="project" value="UniProtKB-KW"/>
</dbReference>
<dbReference type="InterPro" id="IPR006483">
    <property type="entry name" value="CRISPR-assoc_Cas3_HD"/>
</dbReference>
<dbReference type="KEGG" id="mhd:Marky_2068"/>
<dbReference type="AlphaFoldDB" id="F2NN54"/>
<dbReference type="Gene3D" id="1.10.3210.30">
    <property type="match status" value="1"/>
</dbReference>
<dbReference type="InterPro" id="IPR003607">
    <property type="entry name" value="HD/PDEase_dom"/>
</dbReference>
<dbReference type="InterPro" id="IPR054712">
    <property type="entry name" value="Cas3-like_dom"/>
</dbReference>
<dbReference type="SMART" id="SM00487">
    <property type="entry name" value="DEXDc"/>
    <property type="match status" value="1"/>
</dbReference>
<dbReference type="CDD" id="cd17930">
    <property type="entry name" value="DEXHc_cas3"/>
    <property type="match status" value="1"/>
</dbReference>
<dbReference type="GO" id="GO:0051607">
    <property type="term" value="P:defense response to virus"/>
    <property type="evidence" value="ECO:0007669"/>
    <property type="project" value="UniProtKB-KW"/>
</dbReference>
<dbReference type="InterPro" id="IPR038257">
    <property type="entry name" value="CRISPR-assoc_Cas3_HD_sf"/>
</dbReference>
<evidence type="ECO:0000313" key="11">
    <source>
        <dbReference type="EMBL" id="AEB12793.1"/>
    </source>
</evidence>
<organism evidence="11 12">
    <name type="scientific">Marinithermus hydrothermalis (strain DSM 14884 / JCM 11576 / T1)</name>
    <dbReference type="NCBI Taxonomy" id="869210"/>
    <lineage>
        <taxon>Bacteria</taxon>
        <taxon>Thermotogati</taxon>
        <taxon>Deinococcota</taxon>
        <taxon>Deinococci</taxon>
        <taxon>Thermales</taxon>
        <taxon>Thermaceae</taxon>
        <taxon>Marinithermus</taxon>
    </lineage>
</organism>
<dbReference type="SUPFAM" id="SSF52540">
    <property type="entry name" value="P-loop containing nucleoside triphosphate hydrolases"/>
    <property type="match status" value="1"/>
</dbReference>
<dbReference type="RefSeq" id="WP_013704838.1">
    <property type="nucleotide sequence ID" value="NC_015387.1"/>
</dbReference>
<dbReference type="GO" id="GO:0003676">
    <property type="term" value="F:nucleic acid binding"/>
    <property type="evidence" value="ECO:0007669"/>
    <property type="project" value="InterPro"/>
</dbReference>
<comment type="similarity">
    <text evidence="2">In the central section; belongs to the CRISPR-associated helicase Cas3 family.</text>
</comment>
<protein>
    <submittedName>
        <fullName evidence="11">Metal dependent phosphohydrolase</fullName>
    </submittedName>
</protein>
<dbReference type="OrthoDB" id="9810236at2"/>
<evidence type="ECO:0000256" key="2">
    <source>
        <dbReference type="ARBA" id="ARBA00009046"/>
    </source>
</evidence>
<dbReference type="Pfam" id="PF00270">
    <property type="entry name" value="DEAD"/>
    <property type="match status" value="1"/>
</dbReference>
<dbReference type="SMART" id="SM00471">
    <property type="entry name" value="HDc"/>
    <property type="match status" value="1"/>
</dbReference>
<dbReference type="InterPro" id="IPR014001">
    <property type="entry name" value="Helicase_ATP-bd"/>
</dbReference>
<dbReference type="GO" id="GO:0016787">
    <property type="term" value="F:hydrolase activity"/>
    <property type="evidence" value="ECO:0007669"/>
    <property type="project" value="UniProtKB-KW"/>
</dbReference>
<dbReference type="Pfam" id="PF18019">
    <property type="entry name" value="Cas3_HD"/>
    <property type="match status" value="1"/>
</dbReference>
<dbReference type="HOGENOM" id="CLU_010123_1_1_0"/>
<dbReference type="PROSITE" id="PS51643">
    <property type="entry name" value="HD_CAS3"/>
    <property type="match status" value="1"/>
</dbReference>
<evidence type="ECO:0000256" key="3">
    <source>
        <dbReference type="ARBA" id="ARBA00022723"/>
    </source>
</evidence>
<dbReference type="InterPro" id="IPR011545">
    <property type="entry name" value="DEAD/DEAH_box_helicase_dom"/>
</dbReference>
<feature type="domain" description="HD Cas3-type" evidence="10">
    <location>
        <begin position="3"/>
        <end position="199"/>
    </location>
</feature>
<dbReference type="NCBIfam" id="TIGR01596">
    <property type="entry name" value="cas3_HD"/>
    <property type="match status" value="1"/>
</dbReference>
<evidence type="ECO:0000256" key="8">
    <source>
        <dbReference type="ARBA" id="ARBA00023118"/>
    </source>
</evidence>
<evidence type="ECO:0000313" key="12">
    <source>
        <dbReference type="Proteomes" id="UP000007030"/>
    </source>
</evidence>
<feature type="domain" description="Helicase ATP-binding" evidence="9">
    <location>
        <begin position="248"/>
        <end position="443"/>
    </location>
</feature>
<evidence type="ECO:0000256" key="6">
    <source>
        <dbReference type="ARBA" id="ARBA00022806"/>
    </source>
</evidence>
<dbReference type="CDD" id="cd09641">
    <property type="entry name" value="Cas3''_I"/>
    <property type="match status" value="1"/>
</dbReference>
<dbReference type="Pfam" id="PF22590">
    <property type="entry name" value="Cas3-like_C_2"/>
    <property type="match status" value="1"/>
</dbReference>